<dbReference type="Gene3D" id="3.30.1460.40">
    <property type="entry name" value="[NiFe]-hydrogenase assembly chaperone, HybE"/>
    <property type="match status" value="1"/>
</dbReference>
<keyword evidence="3" id="KW-1185">Reference proteome</keyword>
<gene>
    <name evidence="2" type="ORF">C5689_09450</name>
</gene>
<dbReference type="EMBL" id="PUIV01000011">
    <property type="protein sequence ID" value="PWB94149.1"/>
    <property type="molecule type" value="Genomic_DNA"/>
</dbReference>
<dbReference type="AlphaFoldDB" id="A0A2U1SRB4"/>
<evidence type="ECO:0000256" key="1">
    <source>
        <dbReference type="SAM" id="MobiDB-lite"/>
    </source>
</evidence>
<sequence>MSDAAARGEKLADFYRRVHETSMRDSGLCNEALAVEPVGFRDFGPYALGVIVTPWFANLVVTAPREGADAPFPDPARLQLRFPAGDVEFNVSEIEGFGRIAACSLFSPMDDFADYEAARTAARAALDALLDPAMNETPKREPEPTAALDRRALFGGRRRSDEEASP</sequence>
<evidence type="ECO:0000313" key="2">
    <source>
        <dbReference type="EMBL" id="PWB94149.1"/>
    </source>
</evidence>
<accession>A0A2U1SRB4</accession>
<dbReference type="RefSeq" id="WP_108917028.1">
    <property type="nucleotide sequence ID" value="NZ_CP189553.1"/>
</dbReference>
<name>A0A2U1SRB4_METSR</name>
<protein>
    <submittedName>
        <fullName evidence="2">[NiFe]-hydrogenase assembly, chaperone, HybE</fullName>
    </submittedName>
</protein>
<reference evidence="2 3" key="1">
    <citation type="journal article" date="2018" name="Appl. Microbiol. Biotechnol.">
        <title>Co-cultivation of the strictly anaerobic methanogen Methanosarcina barkeri with aerobic methanotrophs in an oxygen-limited membrane bioreactor.</title>
        <authorList>
            <person name="In 't Zandt M.H."/>
            <person name="van den Bosch T.J.M."/>
            <person name="Rijkers R."/>
            <person name="van Kessel M.A.H.J."/>
            <person name="Jetten M.S.M."/>
            <person name="Welte C.U."/>
        </authorList>
    </citation>
    <scope>NUCLEOTIDE SEQUENCE [LARGE SCALE GENOMIC DNA]</scope>
    <source>
        <strain evidence="2 3">DSM 17706</strain>
    </source>
</reference>
<dbReference type="Pfam" id="PF11939">
    <property type="entry name" value="NiFe-hyd_HybE"/>
    <property type="match status" value="1"/>
</dbReference>
<comment type="caution">
    <text evidence="2">The sequence shown here is derived from an EMBL/GenBank/DDBJ whole genome shotgun (WGS) entry which is preliminary data.</text>
</comment>
<dbReference type="NCBIfam" id="TIGR03993">
    <property type="entry name" value="hydrog_HybE"/>
    <property type="match status" value="1"/>
</dbReference>
<proteinExistence type="predicted"/>
<dbReference type="InterPro" id="IPR023994">
    <property type="entry name" value="NiFe-hyd_HybE"/>
</dbReference>
<evidence type="ECO:0000313" key="3">
    <source>
        <dbReference type="Proteomes" id="UP000245137"/>
    </source>
</evidence>
<dbReference type="OrthoDB" id="9808980at2"/>
<feature type="region of interest" description="Disordered" evidence="1">
    <location>
        <begin position="133"/>
        <end position="166"/>
    </location>
</feature>
<dbReference type="Proteomes" id="UP000245137">
    <property type="component" value="Unassembled WGS sequence"/>
</dbReference>
<organism evidence="2 3">
    <name type="scientific">Methylosinus sporium</name>
    <dbReference type="NCBI Taxonomy" id="428"/>
    <lineage>
        <taxon>Bacteria</taxon>
        <taxon>Pseudomonadati</taxon>
        <taxon>Pseudomonadota</taxon>
        <taxon>Alphaproteobacteria</taxon>
        <taxon>Hyphomicrobiales</taxon>
        <taxon>Methylocystaceae</taxon>
        <taxon>Methylosinus</taxon>
    </lineage>
</organism>
<dbReference type="InterPro" id="IPR038530">
    <property type="entry name" value="NiFe-hyd_HybE_sf"/>
</dbReference>
<feature type="compositionally biased region" description="Basic and acidic residues" evidence="1">
    <location>
        <begin position="137"/>
        <end position="166"/>
    </location>
</feature>